<feature type="compositionally biased region" description="Polar residues" evidence="2">
    <location>
        <begin position="1427"/>
        <end position="1440"/>
    </location>
</feature>
<gene>
    <name evidence="3" type="ORF">PYX00_002352</name>
</gene>
<feature type="compositionally biased region" description="Basic and acidic residues" evidence="2">
    <location>
        <begin position="1529"/>
        <end position="1541"/>
    </location>
</feature>
<feature type="compositionally biased region" description="Polar residues" evidence="2">
    <location>
        <begin position="1204"/>
        <end position="1217"/>
    </location>
</feature>
<feature type="region of interest" description="Disordered" evidence="2">
    <location>
        <begin position="791"/>
        <end position="836"/>
    </location>
</feature>
<feature type="compositionally biased region" description="Acidic residues" evidence="2">
    <location>
        <begin position="1194"/>
        <end position="1203"/>
    </location>
</feature>
<feature type="region of interest" description="Disordered" evidence="2">
    <location>
        <begin position="1479"/>
        <end position="1550"/>
    </location>
</feature>
<keyword evidence="1" id="KW-0175">Coiled coil</keyword>
<feature type="region of interest" description="Disordered" evidence="2">
    <location>
        <begin position="2175"/>
        <end position="2214"/>
    </location>
</feature>
<name>A0AAW2IHR2_9NEOP</name>
<feature type="compositionally biased region" description="Polar residues" evidence="2">
    <location>
        <begin position="1233"/>
        <end position="1255"/>
    </location>
</feature>
<feature type="region of interest" description="Disordered" evidence="2">
    <location>
        <begin position="927"/>
        <end position="952"/>
    </location>
</feature>
<feature type="compositionally biased region" description="Polar residues" evidence="2">
    <location>
        <begin position="1820"/>
        <end position="1835"/>
    </location>
</feature>
<feature type="compositionally biased region" description="Acidic residues" evidence="2">
    <location>
        <begin position="1414"/>
        <end position="1424"/>
    </location>
</feature>
<feature type="compositionally biased region" description="Low complexity" evidence="2">
    <location>
        <begin position="1695"/>
        <end position="1713"/>
    </location>
</feature>
<evidence type="ECO:0000256" key="2">
    <source>
        <dbReference type="SAM" id="MobiDB-lite"/>
    </source>
</evidence>
<feature type="compositionally biased region" description="Polar residues" evidence="2">
    <location>
        <begin position="1717"/>
        <end position="1783"/>
    </location>
</feature>
<evidence type="ECO:0000256" key="1">
    <source>
        <dbReference type="SAM" id="Coils"/>
    </source>
</evidence>
<feature type="compositionally biased region" description="Low complexity" evidence="2">
    <location>
        <begin position="1495"/>
        <end position="1510"/>
    </location>
</feature>
<feature type="region of interest" description="Disordered" evidence="2">
    <location>
        <begin position="1820"/>
        <end position="1844"/>
    </location>
</feature>
<proteinExistence type="predicted"/>
<feature type="compositionally biased region" description="Basic and acidic residues" evidence="2">
    <location>
        <begin position="1404"/>
        <end position="1413"/>
    </location>
</feature>
<feature type="region of interest" description="Disordered" evidence="2">
    <location>
        <begin position="1679"/>
        <end position="1783"/>
    </location>
</feature>
<feature type="compositionally biased region" description="Basic and acidic residues" evidence="2">
    <location>
        <begin position="805"/>
        <end position="836"/>
    </location>
</feature>
<feature type="compositionally biased region" description="Polar residues" evidence="2">
    <location>
        <begin position="1482"/>
        <end position="1494"/>
    </location>
</feature>
<feature type="region of interest" description="Disordered" evidence="2">
    <location>
        <begin position="1150"/>
        <end position="1322"/>
    </location>
</feature>
<feature type="coiled-coil region" evidence="1">
    <location>
        <begin position="366"/>
        <end position="424"/>
    </location>
</feature>
<organism evidence="3">
    <name type="scientific">Menopon gallinae</name>
    <name type="common">poultry shaft louse</name>
    <dbReference type="NCBI Taxonomy" id="328185"/>
    <lineage>
        <taxon>Eukaryota</taxon>
        <taxon>Metazoa</taxon>
        <taxon>Ecdysozoa</taxon>
        <taxon>Arthropoda</taxon>
        <taxon>Hexapoda</taxon>
        <taxon>Insecta</taxon>
        <taxon>Pterygota</taxon>
        <taxon>Neoptera</taxon>
        <taxon>Paraneoptera</taxon>
        <taxon>Psocodea</taxon>
        <taxon>Troctomorpha</taxon>
        <taxon>Phthiraptera</taxon>
        <taxon>Amblycera</taxon>
        <taxon>Menoponidae</taxon>
        <taxon>Menopon</taxon>
    </lineage>
</organism>
<feature type="region of interest" description="Disordered" evidence="2">
    <location>
        <begin position="212"/>
        <end position="231"/>
    </location>
</feature>
<feature type="compositionally biased region" description="Polar residues" evidence="2">
    <location>
        <begin position="2175"/>
        <end position="2196"/>
    </location>
</feature>
<feature type="compositionally biased region" description="Polar residues" evidence="2">
    <location>
        <begin position="1679"/>
        <end position="1694"/>
    </location>
</feature>
<feature type="compositionally biased region" description="Basic and acidic residues" evidence="2">
    <location>
        <begin position="1290"/>
        <end position="1313"/>
    </location>
</feature>
<feature type="region of interest" description="Disordered" evidence="2">
    <location>
        <begin position="1372"/>
        <end position="1465"/>
    </location>
</feature>
<comment type="caution">
    <text evidence="3">The sequence shown here is derived from an EMBL/GenBank/DDBJ whole genome shotgun (WGS) entry which is preliminary data.</text>
</comment>
<sequence>MTMYKSQSGDKDKKEWIRRRQMRLVQVRKQSDFIAKRLRERISIEQEQMRIEKENEIERQLNIWKMRRLRDLEQLYRNAITEIGTGHQMATEEPNIELKTIEKQKQNQSKAKERGELALEQELRLKKEAKEKKMIPVQRKKMTRQIEDLRSCLVRSIQVKENPDLQRNPCTEKQPKTKLCNENVESVKPVGEMNQSREKKTEKGEKMLIKSSSDNYFGTGKHSPAKPKLKHKVKNVVNEREHLSKPAVKTHVSQSSNLACSKPEKHWIDLAKVEAASLERLTEDDEKEEVSNHRKIWEERGVMVNKPNENETKLRRIPVKCGPRNMTGTSKKQKGKVVECYDYSIHHNCRLKEDFCSVRRVDDRPELNANELAQIEEQEMEEEKNDRENKMMLADVRGNRAIQKEKISRNYNKLLTKLEKLKAKEKLIKSYCRIPPPDVFMSDERRLEKSVRKQRIMDSKFEKIYYDVMGVNSDADLKSELYFGPYARVASPDKEEETLVTKLDFSQMESNLKPNSPVSSQCESEKSEKEQLNPATEKIVIKKTPSSFHLKRTKFRGCDESVLSEIDQVLEKGRKIRQNSERYMNRNTCESAEYHKNFETSKDIEEEASDYSLGSASLSSELCESITMSPCCGDGKAITPCGGKGSSKVMNSGDRMLELGMWDLTREFPAVRTTAVVWPVQQIKGGNANDTFCGRSTATSYRSLPSEIHPNIVTSVLKLLAQLKERQGRSQVADELILKLESLLRSVLNDSVDSCADSTKQESHEFQFNPQLNYYITKLLDMTREKIANLSVTSESDSSMQADDSANKRELNQSKKSDGKKRANEDNEESKCSEMQRENELENVITRCKNVLERYLRLITQHEKSKDSCNVSQVRSPNMTKVPVNESVNCSKREMKPCKNTSSPKKCMRAKSKSPVPACPDVVERSCELRNSPQSQQQPISPPSPQMGGNDFCDDTNCPYKSRRHRIPDHDIQDANASPGSDSFPDVMAELMKKNIISSPFHWDRGNALSDISGANEEEAAKCPENNLEAYKRHYARGLFPYKCIDSCRGACAGTFQYKCLESCKGPCSGPKINFQQYVDPSQCPDAAPAPKRKVKRHYYRDMQERDAALGIFSPVEISPSKRRTSIITSDEELLMKEMNRLNYERVKEMTKKCTPKPHPPLWEGYPDKRPVLNVHIDTPSFRKEKKPEPGEGASDDESDEECTQASKPITVTTTGGTLADKYFQPCMDTSDENTPPNTGTYVVNESEEAGNQANRPCRENQGPAVGDNLTFTQKETSAAPAANQPVQHTQEKQSHKCGAPEREKSAAEEPAKPCKPRKRHYYRDMQERDAALGIFSPVEISPSKRRTSEITSEEELLMKEMNRMNYERVKEMTKKCTPKPHPPLWEGYPDKRPVLNVHIDTPSFRKEKKPEPGEEASDDESGEECTQASKPITVTTTGGTLADKYFQPCMDTSDESTPPDTGTYVINGENAEAIYRVNRSCRGNQSRSAGDNLTSSQNVSSSGSTGQSGHKCAATLRERSPTPYKCQASDKKVKRSETRTPKCPAAAMEMEMPTKMGKKCCSPKSQPSTCQSYQQNRPLPVAHSTPFPMGAKCTEQSSQYFSEITPCHAAQQHSPAMSGRGQATYVVDKSQGQCTYTVDKPQGQSTYVVDKAQGQCTYTVDKPQGQATYVVDKSQGEYTYSGSKGTSGPCTYPSSKGTTDGYTYSSSKGTSGPCTYPSSKVTPGSCTYSGTKGTSDGYTYSSSKGTSDGYTYPSSKVTPGSCTYSGSKGTSGPCTYSGSKGTPGQATYVVDKSQGQCTYTVDKPQGQATYVVDKSQGEYTYSGSKGTSGPCTYPSSKGTSDGYTYSSSKGTSGPCTYPSSKVTPGSCTYSGTKGTSDGYTYSSSKGTSDGYTYPSSKVTPGSCTYSGSKGTSGPCTYSGSKGTPGQATYVVDKSQGQCTYTVDNPQGQATYVVDKSQGQCTYNVDNPQGQATYVVDKSQGQCTYSTDKSQGRPGYSPDKGPQEQAPMPCKSRPKGKPSSPVQRILNDFPYFYGPGVPVPDPDATASTDDSGFPYIIHCRTAQQRDAAFGVFSPIPGDPAERDTSVVTEAEANVKKQLRKINKQRRRYFAAVAAEPRKPHPPLWEGYPHKRPVLNVHVDTPSFMKKGHCPDNKTQIQPGDFVPDEKRRCFCSKGGNTSSNNGPEAGSCCTQQQNGTRAEPRLTNGNENARLDKG</sequence>
<evidence type="ECO:0000313" key="3">
    <source>
        <dbReference type="EMBL" id="KAL0281338.1"/>
    </source>
</evidence>
<protein>
    <submittedName>
        <fullName evidence="3">Uncharacterized protein</fullName>
    </submittedName>
</protein>
<feature type="region of interest" description="Disordered" evidence="2">
    <location>
        <begin position="899"/>
        <end position="918"/>
    </location>
</feature>
<feature type="region of interest" description="Disordered" evidence="2">
    <location>
        <begin position="510"/>
        <end position="533"/>
    </location>
</feature>
<feature type="compositionally biased region" description="Basic and acidic residues" evidence="2">
    <location>
        <begin position="1181"/>
        <end position="1190"/>
    </location>
</feature>
<reference evidence="3" key="1">
    <citation type="journal article" date="2024" name="Gigascience">
        <title>Chromosome-level genome of the poultry shaft louse Menopon gallinae provides insight into the host-switching and adaptive evolution of parasitic lice.</title>
        <authorList>
            <person name="Xu Y."/>
            <person name="Ma L."/>
            <person name="Liu S."/>
            <person name="Liang Y."/>
            <person name="Liu Q."/>
            <person name="He Z."/>
            <person name="Tian L."/>
            <person name="Duan Y."/>
            <person name="Cai W."/>
            <person name="Li H."/>
            <person name="Song F."/>
        </authorList>
    </citation>
    <scope>NUCLEOTIDE SEQUENCE</scope>
    <source>
        <strain evidence="3">Cailab_2023a</strain>
    </source>
</reference>
<accession>A0AAW2IHR2</accession>
<dbReference type="EMBL" id="JARGDH010000001">
    <property type="protein sequence ID" value="KAL0281338.1"/>
    <property type="molecule type" value="Genomic_DNA"/>
</dbReference>
<feature type="region of interest" description="Disordered" evidence="2">
    <location>
        <begin position="1983"/>
        <end position="2024"/>
    </location>
</feature>
<feature type="compositionally biased region" description="Polar residues" evidence="2">
    <location>
        <begin position="791"/>
        <end position="804"/>
    </location>
</feature>